<feature type="transmembrane region" description="Helical" evidence="1">
    <location>
        <begin position="87"/>
        <end position="109"/>
    </location>
</feature>
<dbReference type="AlphaFoldDB" id="A0A2D0MXU2"/>
<keyword evidence="3" id="KW-1185">Reference proteome</keyword>
<evidence type="ECO:0000256" key="1">
    <source>
        <dbReference type="SAM" id="Phobius"/>
    </source>
</evidence>
<evidence type="ECO:0008006" key="4">
    <source>
        <dbReference type="Google" id="ProtNLM"/>
    </source>
</evidence>
<dbReference type="EMBL" id="PDUD01000067">
    <property type="protein sequence ID" value="PHN00958.1"/>
    <property type="molecule type" value="Genomic_DNA"/>
</dbReference>
<feature type="transmembrane region" description="Helical" evidence="1">
    <location>
        <begin position="208"/>
        <end position="232"/>
    </location>
</feature>
<dbReference type="RefSeq" id="WP_099155612.1">
    <property type="nucleotide sequence ID" value="NZ_PDUD01000067.1"/>
</dbReference>
<feature type="transmembrane region" description="Helical" evidence="1">
    <location>
        <begin position="308"/>
        <end position="330"/>
    </location>
</feature>
<keyword evidence="1" id="KW-0812">Transmembrane</keyword>
<feature type="transmembrane region" description="Helical" evidence="1">
    <location>
        <begin position="388"/>
        <end position="406"/>
    </location>
</feature>
<evidence type="ECO:0000313" key="3">
    <source>
        <dbReference type="Proteomes" id="UP000223913"/>
    </source>
</evidence>
<feature type="transmembrane region" description="Helical" evidence="1">
    <location>
        <begin position="336"/>
        <end position="356"/>
    </location>
</feature>
<feature type="transmembrane region" description="Helical" evidence="1">
    <location>
        <begin position="13"/>
        <end position="33"/>
    </location>
</feature>
<accession>A0A2D0MXU2</accession>
<dbReference type="Proteomes" id="UP000223913">
    <property type="component" value="Unassembled WGS sequence"/>
</dbReference>
<feature type="transmembrane region" description="Helical" evidence="1">
    <location>
        <begin position="363"/>
        <end position="382"/>
    </location>
</feature>
<feature type="transmembrane region" description="Helical" evidence="1">
    <location>
        <begin position="121"/>
        <end position="140"/>
    </location>
</feature>
<evidence type="ECO:0000313" key="2">
    <source>
        <dbReference type="EMBL" id="PHN00958.1"/>
    </source>
</evidence>
<feature type="transmembrane region" description="Helical" evidence="1">
    <location>
        <begin position="177"/>
        <end position="196"/>
    </location>
</feature>
<protein>
    <recommendedName>
        <fullName evidence="4">Glycosyltransferase RgtA/B/C/D-like domain-containing protein</fullName>
    </recommendedName>
</protein>
<gene>
    <name evidence="2" type="ORF">CRP01_39435</name>
</gene>
<name>A0A2D0MXU2_FLAN2</name>
<organism evidence="2 3">
    <name type="scientific">Flavilitoribacter nigricans (strain ATCC 23147 / DSM 23189 / NBRC 102662 / NCIMB 1420 / SS-2)</name>
    <name type="common">Lewinella nigricans</name>
    <dbReference type="NCBI Taxonomy" id="1122177"/>
    <lineage>
        <taxon>Bacteria</taxon>
        <taxon>Pseudomonadati</taxon>
        <taxon>Bacteroidota</taxon>
        <taxon>Saprospiria</taxon>
        <taxon>Saprospirales</taxon>
        <taxon>Lewinellaceae</taxon>
        <taxon>Flavilitoribacter</taxon>
    </lineage>
</organism>
<keyword evidence="1" id="KW-1133">Transmembrane helix</keyword>
<dbReference type="OrthoDB" id="136762at2"/>
<reference evidence="2 3" key="1">
    <citation type="submission" date="2017-10" db="EMBL/GenBank/DDBJ databases">
        <title>The draft genome sequence of Lewinella nigricans NBRC 102662.</title>
        <authorList>
            <person name="Wang K."/>
        </authorList>
    </citation>
    <scope>NUCLEOTIDE SEQUENCE [LARGE SCALE GENOMIC DNA]</scope>
    <source>
        <strain evidence="2 3">NBRC 102662</strain>
    </source>
</reference>
<feature type="transmembrane region" description="Helical" evidence="1">
    <location>
        <begin position="252"/>
        <end position="272"/>
    </location>
</feature>
<comment type="caution">
    <text evidence="2">The sequence shown here is derived from an EMBL/GenBank/DDBJ whole genome shotgun (WGS) entry which is preliminary data.</text>
</comment>
<keyword evidence="1" id="KW-0472">Membrane</keyword>
<sequence>MAAVGQQHWTRKYLIPLLWTGAIVYTIAFAFNFRKRSLDAVIWSDAEGYYMYLPAVFIYDGFEDIPVRTGAAEFRPYPGTDKIFDKYTCGVAMMQLPFFLAAHAVAVATPDYPPDGHSPPYVISLLLAGLCHGFLGIFLLRTNLRVHFKGITPDIVALSLLLGTNLLHYIAREPGMSHVYSFVLFNLFIWLTDRYYRTQGSWPLAWGLAATLGWIVLIRPTNLLLALFFFFYTTDGRLDIRERLQFLWERFAQLWLFPLLGLLWFVPQMLYWKYATGSFLVDSYQEEGFIYWNDPKLWEVLFSIKNGWLLFSPLLALALIGLLAGAIRGIHNSRLILIIWILCWYAFSSWSSWWFGGAFGHRAFVEFYALLAFPLALVVQWILSLRQWWWPVLFFAVWLLLIYYNLGLDEHYFGPHYEWWSWRAAMEMMFSLD</sequence>
<proteinExistence type="predicted"/>